<name>A0ABU7HCR3_9PSED</name>
<dbReference type="Pfam" id="PF00535">
    <property type="entry name" value="Glycos_transf_2"/>
    <property type="match status" value="1"/>
</dbReference>
<dbReference type="InterPro" id="IPR029044">
    <property type="entry name" value="Nucleotide-diphossugar_trans"/>
</dbReference>
<feature type="domain" description="Glycosyltransferase 2-like" evidence="2">
    <location>
        <begin position="26"/>
        <end position="144"/>
    </location>
</feature>
<dbReference type="Proteomes" id="UP001354227">
    <property type="component" value="Unassembled WGS sequence"/>
</dbReference>
<dbReference type="InterPro" id="IPR050834">
    <property type="entry name" value="Glycosyltransf_2"/>
</dbReference>
<dbReference type="EC" id="2.4.-.-" evidence="3"/>
<accession>A0ABU7HCR3</accession>
<reference evidence="3" key="1">
    <citation type="submission" date="2024-01" db="EMBL/GenBank/DDBJ databases">
        <title>Unpublished Manusciprt.</title>
        <authorList>
            <person name="Duman M."/>
            <person name="Valdes E.G."/>
            <person name="Ajmi N."/>
            <person name="Altun S."/>
            <person name="Saticioglu I.B."/>
        </authorList>
    </citation>
    <scope>NUCLEOTIDE SEQUENCE</scope>
    <source>
        <strain evidence="3">137P</strain>
    </source>
</reference>
<dbReference type="GO" id="GO:0016757">
    <property type="term" value="F:glycosyltransferase activity"/>
    <property type="evidence" value="ECO:0007669"/>
    <property type="project" value="UniProtKB-KW"/>
</dbReference>
<evidence type="ECO:0000313" key="4">
    <source>
        <dbReference type="Proteomes" id="UP001354227"/>
    </source>
</evidence>
<dbReference type="InterPro" id="IPR001173">
    <property type="entry name" value="Glyco_trans_2-like"/>
</dbReference>
<keyword evidence="1" id="KW-0997">Cell inner membrane</keyword>
<sequence>MKVEKLLSAYKFESADGFEALEPDVSIILPTYSRAASGLFERVVRSILSQHLSNFELIIIDDASTDGTEALIKQFMAEDSRIATLRYAQRIGLPAISVNLGFEYSRGQRILFAFDDNVLTPHGLLALYDHMQHGSVRICYGQTRMKTELGWVLLGDGDFDSHFARYNNSIGNGAILFDRTVFDEVGLYDPHVIIARLCDWDLWRRMKHIGFHRVDTVVNEEHGVTLADSLGNSLNGDYVAALEWAHTSRNDKLKPSVWKQYEMLQPPPFLSYPRVLKLAEMVEQSYGHLGEPVEPMRDDTTQGYLLVLGDMPVSGELVFSVKTEQIIEGLDLNVFMNYKEDFLQGCRAVIISRVINKSVVALVDVLRKAGVPYYYYLDDILVSDKYKNLFSQPELIEAAAFYSSPEALDLIRHAQAVLATSDNLVKAMQAYNDKVLRINCTPPLALGESHVESVSHFSLSEGECIRVGFFSSISKIKAFLQYKAVFERIHQETGRKVELYIPCFPAQMPELEAFFADAMAYVRLKLVVRESSYVDFIFKARAERLHYLIHSYNAEEVSGTDFYLYKTFNILISAYLCNVVPVVPLRPPFGELKDSNPVLGELITTSDDEVFAVMMASLNKPSVARRYIKAMDAYIQRYYPNSINQTVLDDILRAHPAQYDNVLELDMSDLVVPRLVFPRRPVALRRDSAVPVAQFREDNVEDKPFVLIHHPDAAYFRRNQLIVEALQAYPVICFIPNASPGLLKGLSDEYRGSNIQWCADMRAILECMASVGLLISPFVLPIPSHESAWPLLMSARRLKIPVLGVQHGLFQLGLNQRDGGAHGIVSYSGPVFSMPMRPVCDVMLDWFDGESGIGYARDTSVVRGVKRGTSVLIAANLNWHIYTRNERMAFVTAVLQLVRQYPDQQFIWKMHPNEKSSPQCQEMRAAIQAAVEELDNLEIPDAVLPTESLIARARLLITAPSTLILDAEASACPTVVFNCAANSSLVSAIGHEARFGNFLELHNVFVDAMADIHACVLSTGLLKPFNEPRFIALVDQHLRREPADAFEAINCAREFMGAAVAGAAVPAVLRQEIAALKVEVARNRKEALSQRVFIQRTLSAMHAQAKGVKGDKPYVAWESLPAGFDMLKAFTQARFSRISKRKLVLSRDLRSSVYQEFIMPIDVSGLKRISLAVSPLLPVSDGEFGVEIISHEQKIVAQAVVPFSAVAHEAPTHIALASAISELKAGWGLRVFVRNVEVPVFIYELGRNSLIRRRSASLPLLSLH</sequence>
<keyword evidence="3" id="KW-0808">Transferase</keyword>
<keyword evidence="3" id="KW-0328">Glycosyltransferase</keyword>
<comment type="caution">
    <text evidence="3">The sequence shown here is derived from an EMBL/GenBank/DDBJ whole genome shotgun (WGS) entry which is preliminary data.</text>
</comment>
<dbReference type="RefSeq" id="WP_330104128.1">
    <property type="nucleotide sequence ID" value="NZ_JAZDCT010000016.1"/>
</dbReference>
<evidence type="ECO:0000259" key="2">
    <source>
        <dbReference type="Pfam" id="PF00535"/>
    </source>
</evidence>
<gene>
    <name evidence="3" type="ORF">V0R62_13855</name>
</gene>
<dbReference type="SUPFAM" id="SSF53448">
    <property type="entry name" value="Nucleotide-diphospho-sugar transferases"/>
    <property type="match status" value="1"/>
</dbReference>
<dbReference type="EMBL" id="JAZDCT010000016">
    <property type="protein sequence ID" value="MEE1888743.1"/>
    <property type="molecule type" value="Genomic_DNA"/>
</dbReference>
<evidence type="ECO:0000256" key="1">
    <source>
        <dbReference type="ARBA" id="ARBA00022519"/>
    </source>
</evidence>
<proteinExistence type="predicted"/>
<dbReference type="Gene3D" id="3.90.550.10">
    <property type="entry name" value="Spore Coat Polysaccharide Biosynthesis Protein SpsA, Chain A"/>
    <property type="match status" value="1"/>
</dbReference>
<dbReference type="SUPFAM" id="SSF53756">
    <property type="entry name" value="UDP-Glycosyltransferase/glycogen phosphorylase"/>
    <property type="match status" value="1"/>
</dbReference>
<keyword evidence="1" id="KW-0472">Membrane</keyword>
<organism evidence="3 4">
    <name type="scientific">Pseudomonas carassii</name>
    <dbReference type="NCBI Taxonomy" id="3115855"/>
    <lineage>
        <taxon>Bacteria</taxon>
        <taxon>Pseudomonadati</taxon>
        <taxon>Pseudomonadota</taxon>
        <taxon>Gammaproteobacteria</taxon>
        <taxon>Pseudomonadales</taxon>
        <taxon>Pseudomonadaceae</taxon>
        <taxon>Pseudomonas</taxon>
    </lineage>
</organism>
<protein>
    <submittedName>
        <fullName evidence="3">Glycosyltransferase family A protein</fullName>
        <ecNumber evidence="3">2.4.-.-</ecNumber>
    </submittedName>
</protein>
<dbReference type="PANTHER" id="PTHR43685">
    <property type="entry name" value="GLYCOSYLTRANSFERASE"/>
    <property type="match status" value="1"/>
</dbReference>
<dbReference type="CDD" id="cd00761">
    <property type="entry name" value="Glyco_tranf_GTA_type"/>
    <property type="match status" value="1"/>
</dbReference>
<keyword evidence="1" id="KW-1003">Cell membrane</keyword>
<evidence type="ECO:0000313" key="3">
    <source>
        <dbReference type="EMBL" id="MEE1888743.1"/>
    </source>
</evidence>
<keyword evidence="4" id="KW-1185">Reference proteome</keyword>
<dbReference type="PANTHER" id="PTHR43685:SF11">
    <property type="entry name" value="GLYCOSYLTRANSFERASE TAGX-RELATED"/>
    <property type="match status" value="1"/>
</dbReference>